<dbReference type="Proteomes" id="UP001057402">
    <property type="component" value="Chromosome 8"/>
</dbReference>
<keyword evidence="2" id="KW-1185">Reference proteome</keyword>
<proteinExistence type="predicted"/>
<name>A0ACB9N4I2_9MYRT</name>
<sequence length="111" mass="12702">MDESYTETFPRSIREIIENSNGSMRTPVEYFNITEPTEYRIDAHPTIYTTKHRVLLTADQQKQPETHADCSHWRITGVALADTWNRHVYASLVLDGFGTNSTSLKPTDSAR</sequence>
<evidence type="ECO:0000313" key="2">
    <source>
        <dbReference type="Proteomes" id="UP001057402"/>
    </source>
</evidence>
<comment type="caution">
    <text evidence="1">The sequence shown here is derived from an EMBL/GenBank/DDBJ whole genome shotgun (WGS) entry which is preliminary data.</text>
</comment>
<accession>A0ACB9N4I2</accession>
<evidence type="ECO:0000313" key="1">
    <source>
        <dbReference type="EMBL" id="KAI4331095.1"/>
    </source>
</evidence>
<reference evidence="2" key="1">
    <citation type="journal article" date="2023" name="Front. Plant Sci.">
        <title>Chromosomal-level genome assembly of Melastoma candidum provides insights into trichome evolution.</title>
        <authorList>
            <person name="Zhong Y."/>
            <person name="Wu W."/>
            <person name="Sun C."/>
            <person name="Zou P."/>
            <person name="Liu Y."/>
            <person name="Dai S."/>
            <person name="Zhou R."/>
        </authorList>
    </citation>
    <scope>NUCLEOTIDE SEQUENCE [LARGE SCALE GENOMIC DNA]</scope>
</reference>
<protein>
    <submittedName>
        <fullName evidence="1">Uncharacterized protein</fullName>
    </submittedName>
</protein>
<organism evidence="1 2">
    <name type="scientific">Melastoma candidum</name>
    <dbReference type="NCBI Taxonomy" id="119954"/>
    <lineage>
        <taxon>Eukaryota</taxon>
        <taxon>Viridiplantae</taxon>
        <taxon>Streptophyta</taxon>
        <taxon>Embryophyta</taxon>
        <taxon>Tracheophyta</taxon>
        <taxon>Spermatophyta</taxon>
        <taxon>Magnoliopsida</taxon>
        <taxon>eudicotyledons</taxon>
        <taxon>Gunneridae</taxon>
        <taxon>Pentapetalae</taxon>
        <taxon>rosids</taxon>
        <taxon>malvids</taxon>
        <taxon>Myrtales</taxon>
        <taxon>Melastomataceae</taxon>
        <taxon>Melastomatoideae</taxon>
        <taxon>Melastomateae</taxon>
        <taxon>Melastoma</taxon>
    </lineage>
</organism>
<dbReference type="EMBL" id="CM042887">
    <property type="protein sequence ID" value="KAI4331095.1"/>
    <property type="molecule type" value="Genomic_DNA"/>
</dbReference>
<gene>
    <name evidence="1" type="ORF">MLD38_029318</name>
</gene>